<evidence type="ECO:0000313" key="15">
    <source>
        <dbReference type="EMBL" id="KAG9270314.1"/>
    </source>
</evidence>
<organism evidence="16 17">
    <name type="scientific">Astyanax mexicanus</name>
    <name type="common">Blind cave fish</name>
    <name type="synonym">Astyanax fasciatus mexicanus</name>
    <dbReference type="NCBI Taxonomy" id="7994"/>
    <lineage>
        <taxon>Eukaryota</taxon>
        <taxon>Metazoa</taxon>
        <taxon>Chordata</taxon>
        <taxon>Craniata</taxon>
        <taxon>Vertebrata</taxon>
        <taxon>Euteleostomi</taxon>
        <taxon>Actinopterygii</taxon>
        <taxon>Neopterygii</taxon>
        <taxon>Teleostei</taxon>
        <taxon>Ostariophysi</taxon>
        <taxon>Characiformes</taxon>
        <taxon>Characoidei</taxon>
        <taxon>Acestrorhamphidae</taxon>
        <taxon>Acestrorhamphinae</taxon>
        <taxon>Astyanax</taxon>
    </lineage>
</organism>
<evidence type="ECO:0000256" key="2">
    <source>
        <dbReference type="ARBA" id="ARBA00022475"/>
    </source>
</evidence>
<dbReference type="Gene3D" id="2.10.50.30">
    <property type="entry name" value="GPCR, family 3, nine cysteines domain"/>
    <property type="match status" value="1"/>
</dbReference>
<gene>
    <name evidence="16" type="primary">LOC103027292</name>
    <name evidence="15" type="synonym">TAS1R1</name>
    <name evidence="15" type="ORF">AMEX_G15249</name>
</gene>
<dbReference type="FunFam" id="2.10.50.30:FF:000004">
    <property type="entry name" value="Taste receptor type 1 member 3-like protein"/>
    <property type="match status" value="1"/>
</dbReference>
<reference evidence="16" key="2">
    <citation type="submission" date="2025-05" db="UniProtKB">
        <authorList>
            <consortium name="Ensembl"/>
        </authorList>
    </citation>
    <scope>IDENTIFICATION</scope>
</reference>
<dbReference type="InterPro" id="IPR000068">
    <property type="entry name" value="GPCR_3_Ca_sens_rcpt-rel"/>
</dbReference>
<feature type="transmembrane region" description="Helical" evidence="12">
    <location>
        <begin position="783"/>
        <end position="805"/>
    </location>
</feature>
<comment type="subcellular location">
    <subcellularLocation>
        <location evidence="1">Cell membrane</location>
        <topology evidence="1">Multi-pass membrane protein</topology>
    </subcellularLocation>
</comment>
<dbReference type="PROSITE" id="PS00981">
    <property type="entry name" value="G_PROTEIN_RECEP_F3_3"/>
    <property type="match status" value="1"/>
</dbReference>
<comment type="similarity">
    <text evidence="11">Belongs to the G-protein coupled receptor 3 family. TAS1R subfamily.</text>
</comment>
<dbReference type="InterPro" id="IPR001828">
    <property type="entry name" value="ANF_lig-bd_rcpt"/>
</dbReference>
<dbReference type="PANTHER" id="PTHR24061:SF441">
    <property type="entry name" value="TASTE RECEPTOR TYPE 1 MEMBER 2B-RELATED"/>
    <property type="match status" value="1"/>
</dbReference>
<protein>
    <submittedName>
        <fullName evidence="15 16">Taste receptor type 1 member 1-like</fullName>
    </submittedName>
</protein>
<evidence type="ECO:0000256" key="6">
    <source>
        <dbReference type="ARBA" id="ARBA00023040"/>
    </source>
</evidence>
<dbReference type="Gene3D" id="3.40.50.2300">
    <property type="match status" value="2"/>
</dbReference>
<feature type="transmembrane region" description="Helical" evidence="12">
    <location>
        <begin position="564"/>
        <end position="588"/>
    </location>
</feature>
<dbReference type="Pfam" id="PF00003">
    <property type="entry name" value="7tm_3"/>
    <property type="match status" value="1"/>
</dbReference>
<reference evidence="15 18" key="1">
    <citation type="submission" date="2021-07" db="EMBL/GenBank/DDBJ databases">
        <authorList>
            <person name="Imarazene B."/>
            <person name="Zahm M."/>
            <person name="Klopp C."/>
            <person name="Cabau C."/>
            <person name="Beille S."/>
            <person name="Jouanno E."/>
            <person name="Castinel A."/>
            <person name="Lluch J."/>
            <person name="Gil L."/>
            <person name="Kuchtly C."/>
            <person name="Lopez Roques C."/>
            <person name="Donnadieu C."/>
            <person name="Parrinello H."/>
            <person name="Journot L."/>
            <person name="Du K."/>
            <person name="Schartl M."/>
            <person name="Retaux S."/>
            <person name="Guiguen Y."/>
        </authorList>
    </citation>
    <scope>NUCLEOTIDE SEQUENCE [LARGE SCALE GENOMIC DNA]</scope>
    <source>
        <strain evidence="15">Pach_M1</strain>
        <tissue evidence="15">Testis</tissue>
    </source>
</reference>
<evidence type="ECO:0000313" key="16">
    <source>
        <dbReference type="Ensembl" id="ENSAMXP00005035659.1"/>
    </source>
</evidence>
<proteinExistence type="inferred from homology"/>
<dbReference type="PRINTS" id="PR00248">
    <property type="entry name" value="GPCRMGR"/>
</dbReference>
<evidence type="ECO:0000256" key="8">
    <source>
        <dbReference type="ARBA" id="ARBA00023170"/>
    </source>
</evidence>
<dbReference type="EMBL" id="JAICCE010000012">
    <property type="protein sequence ID" value="KAG9270314.1"/>
    <property type="molecule type" value="Genomic_DNA"/>
</dbReference>
<keyword evidence="8 15" id="KW-0675">Receptor</keyword>
<dbReference type="GO" id="GO:0005886">
    <property type="term" value="C:plasma membrane"/>
    <property type="evidence" value="ECO:0007669"/>
    <property type="project" value="UniProtKB-SubCell"/>
</dbReference>
<evidence type="ECO:0000256" key="12">
    <source>
        <dbReference type="SAM" id="Phobius"/>
    </source>
</evidence>
<keyword evidence="7 12" id="KW-0472">Membrane</keyword>
<keyword evidence="3 12" id="KW-0812">Transmembrane</keyword>
<keyword evidence="9" id="KW-0325">Glycoprotein</keyword>
<dbReference type="InterPro" id="IPR017979">
    <property type="entry name" value="GPCR_3_CS"/>
</dbReference>
<evidence type="ECO:0000256" key="3">
    <source>
        <dbReference type="ARBA" id="ARBA00022692"/>
    </source>
</evidence>
<keyword evidence="5 12" id="KW-1133">Transmembrane helix</keyword>
<dbReference type="Pfam" id="PF01094">
    <property type="entry name" value="ANF_receptor"/>
    <property type="match status" value="1"/>
</dbReference>
<evidence type="ECO:0000313" key="17">
    <source>
        <dbReference type="Proteomes" id="UP000694621"/>
    </source>
</evidence>
<dbReference type="AlphaFoldDB" id="A0A8B9KE68"/>
<dbReference type="PANTHER" id="PTHR24061">
    <property type="entry name" value="CALCIUM-SENSING RECEPTOR-RELATED"/>
    <property type="match status" value="1"/>
</dbReference>
<name>A0A8B9KE68_ASTMX</name>
<sequence>MPASQKAMLHCVLLGFLLSCVGYFVPEHNCEASEFTLQGDVKIGGIFPVHSAGDLVIQSSPVALECLTQPFLMQGYELFQVMRFAVEEINNSSTLLPNVSLGYEIFDFCTDAQNFPSILNLVSHNGRIKVRGNQKDNRHNVVGVVGPFGSSESLTIAPLFMMNLIPLISYGSSSYTLSNKLIYPSFLRTVPTNKDEIQFIVQIIQQFQWNWVAFIGSQDEYSQDGLDLFRKTIQDTSICLASVHELNTKSNFEDILHKIDSLGINVIVVFSLEDDARSLLKTAIRINLRPKVWIAGDAWSMDPILSEDPEIKKVGTILGITMNNMGLPGFEDFVYRSRFKDEADECENCMNDTDEQICNQACENCTSIKTEEIVNNNPTFSFSVYSAVYTLAYALHNALNCTNTSCSQVEDVPPYLVLQYIRKSNFTLQNRQIKYDANGDPPASYAVVLWRPETDPFFLTVGTYDTYPTVQFTLIKNLVTWYENRSVPFSNCSVECEAGFARVQNSVHKCCFHCNKCTVNTYINTSVSLYTCASCKVDEWSEEGSTSCIKRTIVYLYHSEPLSVVFLVCAASFIVLSITITVLFAINYNTPVVKSAGGNMCFLMLVCLILSNIGVFFYFGVPQPADCVLRNIFFIFFYTVCLSCMAVRSFQIVSVFKMAAKFPKIHSWWVKYNGQWLCLAVYSVLHLIACWTWLQFGMPKPYNDTASFKDQTILSCDIGTVVTSILAWLFLWFLSVVCFCFSYMGKDLPKNYNEAKSITFSLVLFYLGWIAYFTAYIVSRGQYVQLLNAVAQLSSSYGIIFSFFIPRTYIIVFQPNKNTQAYFQTKIQTYTQTISRM</sequence>
<dbReference type="GO" id="GO:0004930">
    <property type="term" value="F:G protein-coupled receptor activity"/>
    <property type="evidence" value="ECO:0007669"/>
    <property type="project" value="UniProtKB-KW"/>
</dbReference>
<evidence type="ECO:0000313" key="18">
    <source>
        <dbReference type="Proteomes" id="UP000752171"/>
    </source>
</evidence>
<feature type="transmembrane region" description="Helical" evidence="12">
    <location>
        <begin position="632"/>
        <end position="656"/>
    </location>
</feature>
<feature type="chain" id="PRO_5044669385" evidence="13">
    <location>
        <begin position="23"/>
        <end position="837"/>
    </location>
</feature>
<keyword evidence="4 13" id="KW-0732">Signal</keyword>
<dbReference type="OrthoDB" id="5984008at2759"/>
<dbReference type="InterPro" id="IPR017978">
    <property type="entry name" value="GPCR_3_C"/>
</dbReference>
<evidence type="ECO:0000256" key="7">
    <source>
        <dbReference type="ARBA" id="ARBA00023136"/>
    </source>
</evidence>
<feature type="signal peptide" evidence="13">
    <location>
        <begin position="1"/>
        <end position="22"/>
    </location>
</feature>
<keyword evidence="10" id="KW-0807">Transducer</keyword>
<evidence type="ECO:0000256" key="10">
    <source>
        <dbReference type="ARBA" id="ARBA00023224"/>
    </source>
</evidence>
<keyword evidence="2" id="KW-1003">Cell membrane</keyword>
<dbReference type="InterPro" id="IPR028082">
    <property type="entry name" value="Peripla_BP_I"/>
</dbReference>
<evidence type="ECO:0000256" key="1">
    <source>
        <dbReference type="ARBA" id="ARBA00004651"/>
    </source>
</evidence>
<evidence type="ECO:0000256" key="11">
    <source>
        <dbReference type="ARBA" id="ARBA00038492"/>
    </source>
</evidence>
<dbReference type="FunFam" id="3.40.50.2300:FF:000016">
    <property type="entry name" value="Taste 1 receptor member 2"/>
    <property type="match status" value="1"/>
</dbReference>
<dbReference type="PROSITE" id="PS51257">
    <property type="entry name" value="PROKAR_LIPOPROTEIN"/>
    <property type="match status" value="1"/>
</dbReference>
<feature type="transmembrane region" description="Helical" evidence="12">
    <location>
        <begin position="725"/>
        <end position="745"/>
    </location>
</feature>
<evidence type="ECO:0000259" key="14">
    <source>
        <dbReference type="PROSITE" id="PS50259"/>
    </source>
</evidence>
<dbReference type="InterPro" id="IPR000337">
    <property type="entry name" value="GPCR_3"/>
</dbReference>
<feature type="transmembrane region" description="Helical" evidence="12">
    <location>
        <begin position="600"/>
        <end position="620"/>
    </location>
</feature>
<feature type="transmembrane region" description="Helical" evidence="12">
    <location>
        <begin position="757"/>
        <end position="777"/>
    </location>
</feature>
<dbReference type="GO" id="GO:0050909">
    <property type="term" value="P:sensory perception of taste"/>
    <property type="evidence" value="ECO:0007669"/>
    <property type="project" value="UniProtKB-ARBA"/>
</dbReference>
<evidence type="ECO:0000256" key="9">
    <source>
        <dbReference type="ARBA" id="ARBA00023180"/>
    </source>
</evidence>
<dbReference type="InterPro" id="IPR011500">
    <property type="entry name" value="GPCR_3_9-Cys_dom"/>
</dbReference>
<evidence type="ECO:0000256" key="4">
    <source>
        <dbReference type="ARBA" id="ARBA00022729"/>
    </source>
</evidence>
<evidence type="ECO:0000256" key="13">
    <source>
        <dbReference type="SAM" id="SignalP"/>
    </source>
</evidence>
<evidence type="ECO:0000256" key="5">
    <source>
        <dbReference type="ARBA" id="ARBA00022989"/>
    </source>
</evidence>
<feature type="domain" description="G-protein coupled receptors family 3 profile" evidence="14">
    <location>
        <begin position="562"/>
        <end position="827"/>
    </location>
</feature>
<dbReference type="Ensembl" id="ENSAMXT00005038889.1">
    <property type="protein sequence ID" value="ENSAMXP00005035659.1"/>
    <property type="gene ID" value="ENSAMXG00005017090.1"/>
</dbReference>
<dbReference type="Pfam" id="PF07562">
    <property type="entry name" value="NCD3G"/>
    <property type="match status" value="1"/>
</dbReference>
<keyword evidence="6" id="KW-0297">G-protein coupled receptor</keyword>
<dbReference type="Proteomes" id="UP000752171">
    <property type="component" value="Unassembled WGS sequence"/>
</dbReference>
<dbReference type="Proteomes" id="UP000694621">
    <property type="component" value="Unplaced"/>
</dbReference>
<dbReference type="SUPFAM" id="SSF53822">
    <property type="entry name" value="Periplasmic binding protein-like I"/>
    <property type="match status" value="1"/>
</dbReference>
<feature type="transmembrane region" description="Helical" evidence="12">
    <location>
        <begin position="676"/>
        <end position="694"/>
    </location>
</feature>
<dbReference type="InterPro" id="IPR038550">
    <property type="entry name" value="GPCR_3_9-Cys_sf"/>
</dbReference>
<accession>A0A8B9KE68</accession>
<dbReference type="PROSITE" id="PS50259">
    <property type="entry name" value="G_PROTEIN_RECEP_F3_4"/>
    <property type="match status" value="1"/>
</dbReference>